<comment type="similarity">
    <text evidence="3">Belongs to the cAMP-dependent kinase regulatory chain family.</text>
</comment>
<reference evidence="16" key="2">
    <citation type="submission" date="2025-09" db="UniProtKB">
        <authorList>
            <consortium name="Ensembl"/>
        </authorList>
    </citation>
    <scope>IDENTIFICATION</scope>
</reference>
<dbReference type="PROSITE" id="PS00889">
    <property type="entry name" value="CNMP_BINDING_2"/>
    <property type="match status" value="1"/>
</dbReference>
<dbReference type="GO" id="GO:0034236">
    <property type="term" value="F:protein kinase A catalytic subunit binding"/>
    <property type="evidence" value="ECO:0007669"/>
    <property type="project" value="TreeGrafter"/>
</dbReference>
<evidence type="ECO:0000259" key="15">
    <source>
        <dbReference type="PROSITE" id="PS50042"/>
    </source>
</evidence>
<dbReference type="AlphaFoldDB" id="A0A8B9CSM4"/>
<evidence type="ECO:0000256" key="5">
    <source>
        <dbReference type="ARBA" id="ARBA00022490"/>
    </source>
</evidence>
<keyword evidence="10" id="KW-0472">Membrane</keyword>
<keyword evidence="7" id="KW-0116">cAMP-binding</keyword>
<keyword evidence="6" id="KW-0597">Phosphoprotein</keyword>
<keyword evidence="4" id="KW-1003">Cell membrane</keyword>
<evidence type="ECO:0000256" key="14">
    <source>
        <dbReference type="SAM" id="Coils"/>
    </source>
</evidence>
<comment type="function">
    <text evidence="12">Regulatory subunit of the cAMP-dependent protein kinases involved in cAMP signaling in cells. Type II regulatory chains mediate membrane association by binding to anchoring proteins, including the MAP2 kinase.</text>
</comment>
<dbReference type="PROSITE" id="PS50042">
    <property type="entry name" value="CNMP_BINDING_3"/>
    <property type="match status" value="1"/>
</dbReference>
<dbReference type="InterPro" id="IPR018488">
    <property type="entry name" value="cNMP-bd_CS"/>
</dbReference>
<dbReference type="InterPro" id="IPR050503">
    <property type="entry name" value="cAMP-dep_PK_reg_su-like"/>
</dbReference>
<feature type="domain" description="Cyclic nucleotide-binding" evidence="15">
    <location>
        <begin position="118"/>
        <end position="198"/>
    </location>
</feature>
<evidence type="ECO:0000256" key="12">
    <source>
        <dbReference type="ARBA" id="ARBA00037198"/>
    </source>
</evidence>
<dbReference type="InterPro" id="IPR031831">
    <property type="entry name" value="PKcGMP_CC"/>
</dbReference>
<evidence type="ECO:0000256" key="7">
    <source>
        <dbReference type="ARBA" id="ARBA00022566"/>
    </source>
</evidence>
<evidence type="ECO:0000256" key="11">
    <source>
        <dbReference type="ARBA" id="ARBA00023149"/>
    </source>
</evidence>
<gene>
    <name evidence="16" type="primary">PRKG1</name>
</gene>
<keyword evidence="17" id="KW-1185">Reference proteome</keyword>
<reference evidence="16" key="1">
    <citation type="submission" date="2025-08" db="UniProtKB">
        <authorList>
            <consortium name="Ensembl"/>
        </authorList>
    </citation>
    <scope>IDENTIFICATION</scope>
</reference>
<evidence type="ECO:0000256" key="3">
    <source>
        <dbReference type="ARBA" id="ARBA00005753"/>
    </source>
</evidence>
<dbReference type="CDD" id="cd00038">
    <property type="entry name" value="CAP_ED"/>
    <property type="match status" value="1"/>
</dbReference>
<organism evidence="16 17">
    <name type="scientific">Anser brachyrhynchus</name>
    <name type="common">Pink-footed goose</name>
    <dbReference type="NCBI Taxonomy" id="132585"/>
    <lineage>
        <taxon>Eukaryota</taxon>
        <taxon>Metazoa</taxon>
        <taxon>Chordata</taxon>
        <taxon>Craniata</taxon>
        <taxon>Vertebrata</taxon>
        <taxon>Euteleostomi</taxon>
        <taxon>Archelosauria</taxon>
        <taxon>Archosauria</taxon>
        <taxon>Dinosauria</taxon>
        <taxon>Saurischia</taxon>
        <taxon>Theropoda</taxon>
        <taxon>Coelurosauria</taxon>
        <taxon>Aves</taxon>
        <taxon>Neognathae</taxon>
        <taxon>Galloanserae</taxon>
        <taxon>Anseriformes</taxon>
        <taxon>Anatidae</taxon>
        <taxon>Anserinae</taxon>
        <taxon>Anser</taxon>
    </lineage>
</organism>
<dbReference type="InterPro" id="IPR000595">
    <property type="entry name" value="cNMP-bd_dom"/>
</dbReference>
<dbReference type="PANTHER" id="PTHR11635">
    <property type="entry name" value="CAMP-DEPENDENT PROTEIN KINASE REGULATORY CHAIN"/>
    <property type="match status" value="1"/>
</dbReference>
<dbReference type="GO" id="GO:0004862">
    <property type="term" value="F:cAMP-dependent protein kinase inhibitor activity"/>
    <property type="evidence" value="ECO:0007669"/>
    <property type="project" value="TreeGrafter"/>
</dbReference>
<dbReference type="Proteomes" id="UP000694426">
    <property type="component" value="Unplaced"/>
</dbReference>
<evidence type="ECO:0000313" key="17">
    <source>
        <dbReference type="Proteomes" id="UP000694426"/>
    </source>
</evidence>
<dbReference type="SUPFAM" id="SSF51206">
    <property type="entry name" value="cAMP-binding domain-like"/>
    <property type="match status" value="1"/>
</dbReference>
<dbReference type="SMART" id="SM00100">
    <property type="entry name" value="cNMP"/>
    <property type="match status" value="1"/>
</dbReference>
<dbReference type="Gene3D" id="2.60.120.10">
    <property type="entry name" value="Jelly Rolls"/>
    <property type="match status" value="1"/>
</dbReference>
<dbReference type="GeneTree" id="ENSGT00940000154704"/>
<evidence type="ECO:0000256" key="6">
    <source>
        <dbReference type="ARBA" id="ARBA00022553"/>
    </source>
</evidence>
<keyword evidence="5" id="KW-0963">Cytoplasm</keyword>
<keyword evidence="14" id="KW-0175">Coiled coil</keyword>
<proteinExistence type="inferred from homology"/>
<evidence type="ECO:0000256" key="10">
    <source>
        <dbReference type="ARBA" id="ARBA00023136"/>
    </source>
</evidence>
<keyword evidence="8" id="KW-0677">Repeat</keyword>
<evidence type="ECO:0000313" key="16">
    <source>
        <dbReference type="Ensembl" id="ENSABRP00000023686.1"/>
    </source>
</evidence>
<dbReference type="FunFam" id="2.60.120.10:FF:000035">
    <property type="entry name" value="cGMP-dependent protein kinase"/>
    <property type="match status" value="1"/>
</dbReference>
<dbReference type="FunFam" id="1.20.5.170:FF:000046">
    <property type="entry name" value="cGMP-dependent protein kinase 1"/>
    <property type="match status" value="1"/>
</dbReference>
<dbReference type="Pfam" id="PF00027">
    <property type="entry name" value="cNMP_binding"/>
    <property type="match status" value="1"/>
</dbReference>
<accession>A0A8B9CSM4</accession>
<evidence type="ECO:0000256" key="4">
    <source>
        <dbReference type="ARBA" id="ARBA00022475"/>
    </source>
</evidence>
<evidence type="ECO:0000256" key="13">
    <source>
        <dbReference type="ARBA" id="ARBA00041039"/>
    </source>
</evidence>
<dbReference type="GO" id="GO:0030552">
    <property type="term" value="F:cAMP binding"/>
    <property type="evidence" value="ECO:0007669"/>
    <property type="project" value="UniProtKB-KW"/>
</dbReference>
<dbReference type="CDD" id="cd12086">
    <property type="entry name" value="DD_cGKI-beta"/>
    <property type="match status" value="1"/>
</dbReference>
<keyword evidence="11" id="KW-0114">cAMP</keyword>
<dbReference type="InterPro" id="IPR014710">
    <property type="entry name" value="RmlC-like_jellyroll"/>
</dbReference>
<dbReference type="PROSITE" id="PS00888">
    <property type="entry name" value="CNMP_BINDING_1"/>
    <property type="match status" value="1"/>
</dbReference>
<evidence type="ECO:0000256" key="2">
    <source>
        <dbReference type="ARBA" id="ARBA00004496"/>
    </source>
</evidence>
<dbReference type="GO" id="GO:0005886">
    <property type="term" value="C:plasma membrane"/>
    <property type="evidence" value="ECO:0007669"/>
    <property type="project" value="UniProtKB-SubCell"/>
</dbReference>
<dbReference type="Pfam" id="PF16808">
    <property type="entry name" value="PKcGMP_CC"/>
    <property type="match status" value="1"/>
</dbReference>
<comment type="subcellular location">
    <subcellularLocation>
        <location evidence="1">Cell membrane</location>
    </subcellularLocation>
    <subcellularLocation>
        <location evidence="2">Cytoplasm</location>
    </subcellularLocation>
</comment>
<dbReference type="PANTHER" id="PTHR11635:SF153">
    <property type="entry name" value="CAMP-DEPENDENT PROTEIN KINASE TYPE II-ALPHA REGULATORY SUBUNIT"/>
    <property type="match status" value="1"/>
</dbReference>
<protein>
    <recommendedName>
        <fullName evidence="13">cAMP-dependent protein kinase type II-alpha regulatory subunit</fullName>
    </recommendedName>
</protein>
<dbReference type="Ensembl" id="ENSABRT00000033228.1">
    <property type="protein sequence ID" value="ENSABRP00000023686.1"/>
    <property type="gene ID" value="ENSABRG00000019902.1"/>
</dbReference>
<evidence type="ECO:0000256" key="1">
    <source>
        <dbReference type="ARBA" id="ARBA00004236"/>
    </source>
</evidence>
<dbReference type="InterPro" id="IPR018490">
    <property type="entry name" value="cNMP-bd_dom_sf"/>
</dbReference>
<dbReference type="Gene3D" id="1.20.5.170">
    <property type="match status" value="1"/>
</dbReference>
<keyword evidence="9" id="KW-0547">Nucleotide-binding</keyword>
<feature type="coiled-coil region" evidence="14">
    <location>
        <begin position="11"/>
        <end position="59"/>
    </location>
</feature>
<evidence type="ECO:0000256" key="8">
    <source>
        <dbReference type="ARBA" id="ARBA00022737"/>
    </source>
</evidence>
<dbReference type="GO" id="GO:0005952">
    <property type="term" value="C:cAMP-dependent protein kinase complex"/>
    <property type="evidence" value="ECO:0007669"/>
    <property type="project" value="InterPro"/>
</dbReference>
<name>A0A8B9CSM4_9AVES</name>
<evidence type="ECO:0000256" key="9">
    <source>
        <dbReference type="ARBA" id="ARBA00022741"/>
    </source>
</evidence>
<sequence length="264" mass="29506">MGTLRDLQYALQEKIEELRQRDALIDELELELDQKDELIQKLQNELDKYRSVIRPATQQAQQQSAGTLQGEQRTKRQAISAEPTAFDIQDLSHVTLPFYPKSPQSKELIKEAILDNDFMKNLELSQIQEIVDCMYPVEYGKDSCIIKEGDVGSLVYVMEDGKVEVTKEGVKLCTMGPGKVFGELAILYNCTRTATVKSSPDFPVVQVPCRKLVKLNGRDDGALSIPGSGEEFAAVPDAEMCCRCCVLLGWRPHIVYTTDNGSPT</sequence>
<dbReference type="GO" id="GO:0005829">
    <property type="term" value="C:cytosol"/>
    <property type="evidence" value="ECO:0007669"/>
    <property type="project" value="TreeGrafter"/>
</dbReference>